<dbReference type="Proteomes" id="UP001497600">
    <property type="component" value="Chromosome E"/>
</dbReference>
<gene>
    <name evidence="22" type="ORF">CAAN4_E01024</name>
</gene>
<dbReference type="SUPFAM" id="SSF51445">
    <property type="entry name" value="(Trans)glycosidases"/>
    <property type="match status" value="1"/>
</dbReference>
<evidence type="ECO:0000256" key="11">
    <source>
        <dbReference type="ARBA" id="ARBA00023136"/>
    </source>
</evidence>
<comment type="catalytic activity">
    <reaction evidence="1">
        <text>Hydrolysis of (1-&gt;3)-beta-D-glucosidic linkages in (1-&gt;3)-beta-D-glucans.</text>
        <dbReference type="EC" id="3.2.1.39"/>
    </reaction>
</comment>
<evidence type="ECO:0000256" key="9">
    <source>
        <dbReference type="ARBA" id="ARBA00022729"/>
    </source>
</evidence>
<evidence type="ECO:0000256" key="1">
    <source>
        <dbReference type="ARBA" id="ARBA00000382"/>
    </source>
</evidence>
<keyword evidence="8" id="KW-0964">Secreted</keyword>
<keyword evidence="14" id="KW-0961">Cell wall biogenesis/degradation</keyword>
<keyword evidence="23" id="KW-1185">Reference proteome</keyword>
<comment type="similarity">
    <text evidence="4 19">Belongs to the glycosyl hydrolase 17 family.</text>
</comment>
<keyword evidence="12" id="KW-0325">Glycoprotein</keyword>
<evidence type="ECO:0000256" key="17">
    <source>
        <dbReference type="ARBA" id="ARBA00042373"/>
    </source>
</evidence>
<evidence type="ECO:0000256" key="8">
    <source>
        <dbReference type="ARBA" id="ARBA00022525"/>
    </source>
</evidence>
<reference evidence="22 23" key="1">
    <citation type="submission" date="2024-01" db="EMBL/GenBank/DDBJ databases">
        <authorList>
            <consortium name="Genoscope - CEA"/>
            <person name="William W."/>
        </authorList>
    </citation>
    <scope>NUCLEOTIDE SEQUENCE [LARGE SCALE GENOMIC DNA]</scope>
    <source>
        <strain evidence="22 23">29B2s-10</strain>
    </source>
</reference>
<evidence type="ECO:0000256" key="6">
    <source>
        <dbReference type="ARBA" id="ARBA00022475"/>
    </source>
</evidence>
<keyword evidence="9" id="KW-0732">Signal</keyword>
<feature type="compositionally biased region" description="Basic and acidic residues" evidence="20">
    <location>
        <begin position="1"/>
        <end position="15"/>
    </location>
</feature>
<keyword evidence="21" id="KW-1133">Transmembrane helix</keyword>
<dbReference type="InterPro" id="IPR017853">
    <property type="entry name" value="GH"/>
</dbReference>
<dbReference type="Gene3D" id="3.20.20.80">
    <property type="entry name" value="Glycosidases"/>
    <property type="match status" value="1"/>
</dbReference>
<evidence type="ECO:0000313" key="22">
    <source>
        <dbReference type="EMBL" id="CAK7906499.1"/>
    </source>
</evidence>
<keyword evidence="21" id="KW-0812">Transmembrane</keyword>
<dbReference type="PANTHER" id="PTHR16631:SF17">
    <property type="entry name" value="GLUCAN ENDO-1,3-BETA-GLUCOSIDASE BTGC"/>
    <property type="match status" value="1"/>
</dbReference>
<organism evidence="22 23">
    <name type="scientific">[Candida] anglica</name>
    <dbReference type="NCBI Taxonomy" id="148631"/>
    <lineage>
        <taxon>Eukaryota</taxon>
        <taxon>Fungi</taxon>
        <taxon>Dikarya</taxon>
        <taxon>Ascomycota</taxon>
        <taxon>Saccharomycotina</taxon>
        <taxon>Pichiomycetes</taxon>
        <taxon>Debaryomycetaceae</taxon>
        <taxon>Kurtzmaniella</taxon>
    </lineage>
</organism>
<dbReference type="Pfam" id="PF00332">
    <property type="entry name" value="Glyco_hydro_17"/>
    <property type="match status" value="1"/>
</dbReference>
<comment type="function">
    <text evidence="16">Glucanases play a role in cell expansion during growth, in cell-cell fusion during mating, and in spore release during sporulation. This enzyme may be involved in beta-glucan degradation. Active on laminarin and lichenan.</text>
</comment>
<dbReference type="InterPro" id="IPR050732">
    <property type="entry name" value="Beta-glucan_modifiers"/>
</dbReference>
<evidence type="ECO:0000256" key="12">
    <source>
        <dbReference type="ARBA" id="ARBA00023180"/>
    </source>
</evidence>
<comment type="subcellular location">
    <subcellularLocation>
        <location evidence="3">Cell membrane</location>
        <topology evidence="3">Single-pass type II membrane protein</topology>
    </subcellularLocation>
    <subcellularLocation>
        <location evidence="2">Secreted</location>
        <location evidence="2">Cell wall</location>
    </subcellularLocation>
</comment>
<dbReference type="InterPro" id="IPR000490">
    <property type="entry name" value="Glyco_hydro_17"/>
</dbReference>
<keyword evidence="11 21" id="KW-0472">Membrane</keyword>
<protein>
    <recommendedName>
        <fullName evidence="5">glucan endo-1,3-beta-D-glucosidase</fullName>
        <ecNumber evidence="5">3.2.1.39</ecNumber>
    </recommendedName>
    <alternativeName>
        <fullName evidence="18">Endo-1,3-beta-glucanase btgC</fullName>
    </alternativeName>
    <alternativeName>
        <fullName evidence="17">Laminarinase btgC</fullName>
    </alternativeName>
</protein>
<keyword evidence="6" id="KW-1003">Cell membrane</keyword>
<keyword evidence="7" id="KW-0134">Cell wall</keyword>
<dbReference type="EMBL" id="OZ004257">
    <property type="protein sequence ID" value="CAK7906499.1"/>
    <property type="molecule type" value="Genomic_DNA"/>
</dbReference>
<evidence type="ECO:0000256" key="20">
    <source>
        <dbReference type="SAM" id="MobiDB-lite"/>
    </source>
</evidence>
<evidence type="ECO:0000313" key="23">
    <source>
        <dbReference type="Proteomes" id="UP001497600"/>
    </source>
</evidence>
<name>A0ABP0ECF5_9ASCO</name>
<evidence type="ECO:0000256" key="7">
    <source>
        <dbReference type="ARBA" id="ARBA00022512"/>
    </source>
</evidence>
<evidence type="ECO:0000256" key="10">
    <source>
        <dbReference type="ARBA" id="ARBA00022801"/>
    </source>
</evidence>
<evidence type="ECO:0000256" key="16">
    <source>
        <dbReference type="ARBA" id="ARBA00037649"/>
    </source>
</evidence>
<feature type="region of interest" description="Disordered" evidence="20">
    <location>
        <begin position="1"/>
        <end position="35"/>
    </location>
</feature>
<dbReference type="EC" id="3.2.1.39" evidence="5"/>
<feature type="transmembrane region" description="Helical" evidence="21">
    <location>
        <begin position="276"/>
        <end position="301"/>
    </location>
</feature>
<dbReference type="PANTHER" id="PTHR16631">
    <property type="entry name" value="GLUCAN 1,3-BETA-GLUCOSIDASE"/>
    <property type="match status" value="1"/>
</dbReference>
<proteinExistence type="inferred from homology"/>
<evidence type="ECO:0000256" key="19">
    <source>
        <dbReference type="RuleBase" id="RU004335"/>
    </source>
</evidence>
<keyword evidence="15" id="KW-0624">Polysaccharide degradation</keyword>
<keyword evidence="13" id="KW-0119">Carbohydrate metabolism</keyword>
<feature type="compositionally biased region" description="Polar residues" evidence="20">
    <location>
        <begin position="20"/>
        <end position="35"/>
    </location>
</feature>
<evidence type="ECO:0000256" key="13">
    <source>
        <dbReference type="ARBA" id="ARBA00023277"/>
    </source>
</evidence>
<accession>A0ABP0ECF5</accession>
<evidence type="ECO:0000256" key="18">
    <source>
        <dbReference type="ARBA" id="ARBA00043078"/>
    </source>
</evidence>
<evidence type="ECO:0000256" key="21">
    <source>
        <dbReference type="SAM" id="Phobius"/>
    </source>
</evidence>
<evidence type="ECO:0000256" key="14">
    <source>
        <dbReference type="ARBA" id="ARBA00023316"/>
    </source>
</evidence>
<sequence length="672" mass="76128">MNEIDTKDKRSEPGKLDTPISGSWAGSSPSINLNPISKVNRMKSDSKSLVEINKLNSNESDFPEPKRSKSFSSIFWGDRMKNKTHPRVVSLYNSSRDNSFQLEPRNSKRVGLSLKECGYFENELIRCQDSSGTAENLKEQSVDKILQPNSLQRFSTVKYTKFEKKQAKEYLESKPIDLAGDFKIDAISPLSQETTEDAASITSQTNPVGQNIENTLKLKSPLLKKRSNSLLRSSIHEAQNSIYSFEKGRDDSALFTSEILPPKIENKKKLKKKKNWLVWLFGLVIVALIGGFVPAVVILSFGTESAIMKFMNKMDDENRLEFLNRLSSLYGNYSTIQTVQYNTTKDYSSPNEGANLRGYNGIEGIPVEYWSDDELISLMSNDKFVGTIFYGVAYSPRGALIPCNTSPREIMLDIAVLSKVTTRVKTYAMQCQQNEYILRAIQNLNLNMTLSMGVWIGNNEEVNRQQMNAFKSILKLFPRKMFESVYIGNEVLFRNEQSRSSLLNLIREAKEYATSIGYGDLSIGTTEIGSLIDDSLMETCDVIGANIHPFFGGGDVSKATNWVFDYLKFQIEPIGHPNTNARVEITEVGWPYKGGSYQSAIASASNEQWFMNAFVCEAYNNNYGWYFFEAFDEPWKSIFYEGSNKWETEWGIFTNDRKFKDGITFPNCGNNI</sequence>
<evidence type="ECO:0000256" key="15">
    <source>
        <dbReference type="ARBA" id="ARBA00023326"/>
    </source>
</evidence>
<evidence type="ECO:0000256" key="3">
    <source>
        <dbReference type="ARBA" id="ARBA00004401"/>
    </source>
</evidence>
<evidence type="ECO:0000256" key="5">
    <source>
        <dbReference type="ARBA" id="ARBA00012780"/>
    </source>
</evidence>
<keyword evidence="10" id="KW-0378">Hydrolase</keyword>
<evidence type="ECO:0000256" key="2">
    <source>
        <dbReference type="ARBA" id="ARBA00004191"/>
    </source>
</evidence>
<evidence type="ECO:0000256" key="4">
    <source>
        <dbReference type="ARBA" id="ARBA00008773"/>
    </source>
</evidence>